<dbReference type="GO" id="GO:0005739">
    <property type="term" value="C:mitochondrion"/>
    <property type="evidence" value="ECO:0007669"/>
    <property type="project" value="TreeGrafter"/>
</dbReference>
<accession>A0A1R1XWI0</accession>
<dbReference type="InterPro" id="IPR041715">
    <property type="entry name" value="HisRS-like_core"/>
</dbReference>
<dbReference type="GO" id="GO:0004821">
    <property type="term" value="F:histidine-tRNA ligase activity"/>
    <property type="evidence" value="ECO:0007669"/>
    <property type="project" value="TreeGrafter"/>
</dbReference>
<keyword evidence="4" id="KW-1185">Reference proteome</keyword>
<gene>
    <name evidence="3" type="ORF">AYI69_g6832</name>
</gene>
<dbReference type="PANTHER" id="PTHR11476:SF7">
    <property type="entry name" value="HISTIDINE--TRNA LIGASE"/>
    <property type="match status" value="1"/>
</dbReference>
<comment type="caution">
    <text evidence="3">The sequence shown here is derived from an EMBL/GenBank/DDBJ whole genome shotgun (WGS) entry which is preliminary data.</text>
</comment>
<dbReference type="SUPFAM" id="SSF55681">
    <property type="entry name" value="Class II aaRS and biotin synthetases"/>
    <property type="match status" value="1"/>
</dbReference>
<dbReference type="AlphaFoldDB" id="A0A1R1XWI0"/>
<dbReference type="GO" id="GO:0006427">
    <property type="term" value="P:histidyl-tRNA aminoacylation"/>
    <property type="evidence" value="ECO:0007669"/>
    <property type="project" value="TreeGrafter"/>
</dbReference>
<dbReference type="EMBL" id="LSSM01003147">
    <property type="protein sequence ID" value="OMJ18919.1"/>
    <property type="molecule type" value="Genomic_DNA"/>
</dbReference>
<dbReference type="GO" id="GO:0003723">
    <property type="term" value="F:RNA binding"/>
    <property type="evidence" value="ECO:0007669"/>
    <property type="project" value="TreeGrafter"/>
</dbReference>
<dbReference type="Proteomes" id="UP000187429">
    <property type="component" value="Unassembled WGS sequence"/>
</dbReference>
<proteinExistence type="predicted"/>
<dbReference type="PANTHER" id="PTHR11476">
    <property type="entry name" value="HISTIDYL-TRNA SYNTHETASE"/>
    <property type="match status" value="1"/>
</dbReference>
<dbReference type="CDD" id="cd00773">
    <property type="entry name" value="HisRS-like_core"/>
    <property type="match status" value="1"/>
</dbReference>
<dbReference type="GO" id="GO:0032543">
    <property type="term" value="P:mitochondrial translation"/>
    <property type="evidence" value="ECO:0007669"/>
    <property type="project" value="TreeGrafter"/>
</dbReference>
<organism evidence="3 4">
    <name type="scientific">Smittium culicis</name>
    <dbReference type="NCBI Taxonomy" id="133412"/>
    <lineage>
        <taxon>Eukaryota</taxon>
        <taxon>Fungi</taxon>
        <taxon>Fungi incertae sedis</taxon>
        <taxon>Zoopagomycota</taxon>
        <taxon>Kickxellomycotina</taxon>
        <taxon>Harpellomycetes</taxon>
        <taxon>Harpellales</taxon>
        <taxon>Legeriomycetaceae</taxon>
        <taxon>Smittium</taxon>
    </lineage>
</organism>
<dbReference type="Pfam" id="PF13393">
    <property type="entry name" value="tRNA-synt_His"/>
    <property type="match status" value="1"/>
</dbReference>
<sequence length="421" mass="47061">MADIESVKKQIVIVGGQLRELKANNGTEAEIEALRAQLEALKTAMRGDSAGQNSGAKEVSFNLKVPKGTKDYNEKEMIVREHVIEKIKSVFKKYGGVPIDTPVFELKVPFARFVAMNKISNIKRYHVAKVYRRDQPAMTKGRMREFYQCDFDIAGQYDTMIPDAEIVCVANEVLSSLDIGEFIIKINHRKILDGIFDVCGVPEDKIRTISSAIDKLDKLPWENVFKEMTVDKGLDPAVADKIGVLVQQKGGAELVEKLLENEELFNNARTKEGLLEMKQFFEFASAYEITGRISFDLSLARGLDYYTGIIYEAVLVKEENERGKSGDSKQKPKPKSKKGGDENEDASARIGSVAAGGRYDELVGMFNNSSSKSSGKVPCFKDGQQQHQIDADRGICFISWRGITEGANTILEHVEEEWHQD</sequence>
<dbReference type="OrthoDB" id="1906957at2759"/>
<evidence type="ECO:0000256" key="1">
    <source>
        <dbReference type="SAM" id="MobiDB-lite"/>
    </source>
</evidence>
<dbReference type="GO" id="GO:0005829">
    <property type="term" value="C:cytosol"/>
    <property type="evidence" value="ECO:0007669"/>
    <property type="project" value="TreeGrafter"/>
</dbReference>
<protein>
    <submittedName>
        <fullName evidence="3">Histidine-tRNA ligase, mitochondrial</fullName>
    </submittedName>
</protein>
<evidence type="ECO:0000313" key="3">
    <source>
        <dbReference type="EMBL" id="OMJ18919.1"/>
    </source>
</evidence>
<feature type="region of interest" description="Disordered" evidence="1">
    <location>
        <begin position="321"/>
        <end position="347"/>
    </location>
</feature>
<feature type="compositionally biased region" description="Basic and acidic residues" evidence="1">
    <location>
        <begin position="321"/>
        <end position="330"/>
    </location>
</feature>
<keyword evidence="3" id="KW-0436">Ligase</keyword>
<reference evidence="4" key="1">
    <citation type="submission" date="2017-01" db="EMBL/GenBank/DDBJ databases">
        <authorList>
            <person name="Wang Y."/>
            <person name="White M."/>
            <person name="Kvist S."/>
            <person name="Moncalvo J.-M."/>
        </authorList>
    </citation>
    <scope>NUCLEOTIDE SEQUENCE [LARGE SCALE GENOMIC DNA]</scope>
    <source>
        <strain evidence="4">ID-206-W2</strain>
    </source>
</reference>
<name>A0A1R1XWI0_9FUNG</name>
<evidence type="ECO:0000259" key="2">
    <source>
        <dbReference type="Pfam" id="PF13393"/>
    </source>
</evidence>
<evidence type="ECO:0000313" key="4">
    <source>
        <dbReference type="Proteomes" id="UP000187429"/>
    </source>
</evidence>
<feature type="domain" description="Class II Histidinyl-tRNA synthetase (HisRS)-like catalytic core" evidence="2">
    <location>
        <begin position="125"/>
        <end position="320"/>
    </location>
</feature>
<dbReference type="Gene3D" id="3.30.930.10">
    <property type="entry name" value="Bira Bifunctional Protein, Domain 2"/>
    <property type="match status" value="1"/>
</dbReference>
<dbReference type="InterPro" id="IPR045864">
    <property type="entry name" value="aa-tRNA-synth_II/BPL/LPL"/>
</dbReference>